<accession>A0A366DT09</accession>
<dbReference type="GO" id="GO:0003677">
    <property type="term" value="F:DNA binding"/>
    <property type="evidence" value="ECO:0007669"/>
    <property type="project" value="UniProtKB-KW"/>
</dbReference>
<dbReference type="SMART" id="SM00530">
    <property type="entry name" value="HTH_XRE"/>
    <property type="match status" value="1"/>
</dbReference>
<dbReference type="PANTHER" id="PTHR46558">
    <property type="entry name" value="TRACRIPTIONAL REGULATORY PROTEIN-RELATED-RELATED"/>
    <property type="match status" value="1"/>
</dbReference>
<dbReference type="Pfam" id="PF01381">
    <property type="entry name" value="HTH_3"/>
    <property type="match status" value="1"/>
</dbReference>
<dbReference type="AlphaFoldDB" id="A0A366DT09"/>
<dbReference type="STRING" id="200904.GCA_900168775_03032"/>
<proteinExistence type="predicted"/>
<gene>
    <name evidence="3" type="ORF">DES48_11222</name>
</gene>
<dbReference type="PROSITE" id="PS50943">
    <property type="entry name" value="HTH_CROC1"/>
    <property type="match status" value="1"/>
</dbReference>
<name>A0A366DT09_9BACI</name>
<dbReference type="InterPro" id="IPR001387">
    <property type="entry name" value="Cro/C1-type_HTH"/>
</dbReference>
<dbReference type="Gene3D" id="1.10.260.40">
    <property type="entry name" value="lambda repressor-like DNA-binding domains"/>
    <property type="match status" value="1"/>
</dbReference>
<protein>
    <submittedName>
        <fullName evidence="3">Transcriptional regulator</fullName>
    </submittedName>
</protein>
<dbReference type="EMBL" id="QNRI01000012">
    <property type="protein sequence ID" value="RBO93221.1"/>
    <property type="molecule type" value="Genomic_DNA"/>
</dbReference>
<keyword evidence="1" id="KW-0238">DNA-binding</keyword>
<sequence>MNIEKGIFGRRLKQLRNSKGKSQEEVAVAVNISRARYSHYENNYVEPDIELIRKLADFFEVDTDYLIGRTEEARDTDLTKPNRAFLNFEDITDQEKDYLEEQLRIFRKLKNQ</sequence>
<keyword evidence="4" id="KW-1185">Reference proteome</keyword>
<comment type="caution">
    <text evidence="3">The sequence shown here is derived from an EMBL/GenBank/DDBJ whole genome shotgun (WGS) entry which is preliminary data.</text>
</comment>
<dbReference type="RefSeq" id="WP_113869951.1">
    <property type="nucleotide sequence ID" value="NZ_BAABQN010000013.1"/>
</dbReference>
<dbReference type="InterPro" id="IPR010982">
    <property type="entry name" value="Lambda_DNA-bd_dom_sf"/>
</dbReference>
<dbReference type="PANTHER" id="PTHR46558:SF11">
    <property type="entry name" value="HTH-TYPE TRANSCRIPTIONAL REGULATOR XRE"/>
    <property type="match status" value="1"/>
</dbReference>
<dbReference type="Proteomes" id="UP000252254">
    <property type="component" value="Unassembled WGS sequence"/>
</dbReference>
<evidence type="ECO:0000256" key="1">
    <source>
        <dbReference type="ARBA" id="ARBA00023125"/>
    </source>
</evidence>
<reference evidence="3 4" key="1">
    <citation type="submission" date="2018-06" db="EMBL/GenBank/DDBJ databases">
        <title>Genomic Encyclopedia of Type Strains, Phase IV (KMG-IV): sequencing the most valuable type-strain genomes for metagenomic binning, comparative biology and taxonomic classification.</title>
        <authorList>
            <person name="Goeker M."/>
        </authorList>
    </citation>
    <scope>NUCLEOTIDE SEQUENCE [LARGE SCALE GENOMIC DNA]</scope>
    <source>
        <strain evidence="3 4">DSM 15140</strain>
    </source>
</reference>
<evidence type="ECO:0000313" key="3">
    <source>
        <dbReference type="EMBL" id="RBO93221.1"/>
    </source>
</evidence>
<dbReference type="CDD" id="cd00093">
    <property type="entry name" value="HTH_XRE"/>
    <property type="match status" value="1"/>
</dbReference>
<evidence type="ECO:0000313" key="4">
    <source>
        <dbReference type="Proteomes" id="UP000252254"/>
    </source>
</evidence>
<dbReference type="SUPFAM" id="SSF47413">
    <property type="entry name" value="lambda repressor-like DNA-binding domains"/>
    <property type="match status" value="1"/>
</dbReference>
<feature type="domain" description="HTH cro/C1-type" evidence="2">
    <location>
        <begin position="12"/>
        <end position="66"/>
    </location>
</feature>
<organism evidence="3 4">
    <name type="scientific">Paraliobacillus ryukyuensis</name>
    <dbReference type="NCBI Taxonomy" id="200904"/>
    <lineage>
        <taxon>Bacteria</taxon>
        <taxon>Bacillati</taxon>
        <taxon>Bacillota</taxon>
        <taxon>Bacilli</taxon>
        <taxon>Bacillales</taxon>
        <taxon>Bacillaceae</taxon>
        <taxon>Paraliobacillus</taxon>
    </lineage>
</organism>
<dbReference type="OrthoDB" id="72638at2"/>
<evidence type="ECO:0000259" key="2">
    <source>
        <dbReference type="PROSITE" id="PS50943"/>
    </source>
</evidence>